<feature type="compositionally biased region" description="Basic and acidic residues" evidence="1">
    <location>
        <begin position="1"/>
        <end position="12"/>
    </location>
</feature>
<organism evidence="2 3">
    <name type="scientific">Mucor saturninus</name>
    <dbReference type="NCBI Taxonomy" id="64648"/>
    <lineage>
        <taxon>Eukaryota</taxon>
        <taxon>Fungi</taxon>
        <taxon>Fungi incertae sedis</taxon>
        <taxon>Mucoromycota</taxon>
        <taxon>Mucoromycotina</taxon>
        <taxon>Mucoromycetes</taxon>
        <taxon>Mucorales</taxon>
        <taxon>Mucorineae</taxon>
        <taxon>Mucoraceae</taxon>
        <taxon>Mucor</taxon>
    </lineage>
</organism>
<gene>
    <name evidence="2" type="ORF">INT47_004123</name>
</gene>
<evidence type="ECO:0000313" key="2">
    <source>
        <dbReference type="EMBL" id="KAG2194792.1"/>
    </source>
</evidence>
<reference evidence="2" key="1">
    <citation type="submission" date="2020-12" db="EMBL/GenBank/DDBJ databases">
        <title>Metabolic potential, ecology and presence of endohyphal bacteria is reflected in genomic diversity of Mucoromycotina.</title>
        <authorList>
            <person name="Muszewska A."/>
            <person name="Okrasinska A."/>
            <person name="Steczkiewicz K."/>
            <person name="Drgas O."/>
            <person name="Orlowska M."/>
            <person name="Perlinska-Lenart U."/>
            <person name="Aleksandrzak-Piekarczyk T."/>
            <person name="Szatraj K."/>
            <person name="Zielenkiewicz U."/>
            <person name="Pilsyk S."/>
            <person name="Malc E."/>
            <person name="Mieczkowski P."/>
            <person name="Kruszewska J.S."/>
            <person name="Biernat P."/>
            <person name="Pawlowska J."/>
        </authorList>
    </citation>
    <scope>NUCLEOTIDE SEQUENCE</scope>
    <source>
        <strain evidence="2">WA0000017839</strain>
    </source>
</reference>
<keyword evidence="3" id="KW-1185">Reference proteome</keyword>
<feature type="region of interest" description="Disordered" evidence="1">
    <location>
        <begin position="1"/>
        <end position="32"/>
    </location>
</feature>
<dbReference type="OrthoDB" id="2359117at2759"/>
<name>A0A8H7QLC8_9FUNG</name>
<evidence type="ECO:0000256" key="1">
    <source>
        <dbReference type="SAM" id="MobiDB-lite"/>
    </source>
</evidence>
<comment type="caution">
    <text evidence="2">The sequence shown here is derived from an EMBL/GenBank/DDBJ whole genome shotgun (WGS) entry which is preliminary data.</text>
</comment>
<protein>
    <submittedName>
        <fullName evidence="2">Uncharacterized protein</fullName>
    </submittedName>
</protein>
<accession>A0A8H7QLC8</accession>
<dbReference type="EMBL" id="JAEPRD010000187">
    <property type="protein sequence ID" value="KAG2194792.1"/>
    <property type="molecule type" value="Genomic_DNA"/>
</dbReference>
<dbReference type="Proteomes" id="UP000603453">
    <property type="component" value="Unassembled WGS sequence"/>
</dbReference>
<proteinExistence type="predicted"/>
<sequence length="32" mass="4058">MDVEQMWKEKQQKMMKSFPTPRFTQRDIIDKR</sequence>
<feature type="non-terminal residue" evidence="2">
    <location>
        <position position="32"/>
    </location>
</feature>
<evidence type="ECO:0000313" key="3">
    <source>
        <dbReference type="Proteomes" id="UP000603453"/>
    </source>
</evidence>
<dbReference type="AlphaFoldDB" id="A0A8H7QLC8"/>